<dbReference type="EMBL" id="JALNMH010000003">
    <property type="protein sequence ID" value="MCK7593019.1"/>
    <property type="molecule type" value="Genomic_DNA"/>
</dbReference>
<sequence>MNDRIIRASVMQFSDSLLIGLLALAFALSDGFAQLILGIAFLAAFAAFVANGLNKKPGTPPPPADPD</sequence>
<keyword evidence="2" id="KW-1185">Reference proteome</keyword>
<evidence type="ECO:0000313" key="1">
    <source>
        <dbReference type="EMBL" id="MCK7593019.1"/>
    </source>
</evidence>
<evidence type="ECO:0000313" key="2">
    <source>
        <dbReference type="Proteomes" id="UP001431449"/>
    </source>
</evidence>
<name>A0ABT0GEP4_9GAMM</name>
<dbReference type="RefSeq" id="WP_248205916.1">
    <property type="nucleotide sequence ID" value="NZ_JALNMH010000003.1"/>
</dbReference>
<organism evidence="1 2">
    <name type="scientific">Pseudomarimonas salicorniae</name>
    <dbReference type="NCBI Taxonomy" id="2933270"/>
    <lineage>
        <taxon>Bacteria</taxon>
        <taxon>Pseudomonadati</taxon>
        <taxon>Pseudomonadota</taxon>
        <taxon>Gammaproteobacteria</taxon>
        <taxon>Lysobacterales</taxon>
        <taxon>Lysobacteraceae</taxon>
        <taxon>Pseudomarimonas</taxon>
    </lineage>
</organism>
<accession>A0ABT0GEP4</accession>
<reference evidence="1" key="1">
    <citation type="submission" date="2022-04" db="EMBL/GenBank/DDBJ databases">
        <title>Lysobacter sp. CAU 1642 isolated from sea sand.</title>
        <authorList>
            <person name="Kim W."/>
        </authorList>
    </citation>
    <scope>NUCLEOTIDE SEQUENCE</scope>
    <source>
        <strain evidence="1">CAU 1642</strain>
    </source>
</reference>
<protein>
    <submittedName>
        <fullName evidence="1">Uncharacterized protein</fullName>
    </submittedName>
</protein>
<proteinExistence type="predicted"/>
<dbReference type="Proteomes" id="UP001431449">
    <property type="component" value="Unassembled WGS sequence"/>
</dbReference>
<gene>
    <name evidence="1" type="ORF">M0G41_04960</name>
</gene>
<comment type="caution">
    <text evidence="1">The sequence shown here is derived from an EMBL/GenBank/DDBJ whole genome shotgun (WGS) entry which is preliminary data.</text>
</comment>